<dbReference type="EMBL" id="MN739997">
    <property type="protein sequence ID" value="QHT82276.1"/>
    <property type="molecule type" value="Genomic_DNA"/>
</dbReference>
<dbReference type="AlphaFoldDB" id="A0A6C0HQ60"/>
<organism evidence="1">
    <name type="scientific">viral metagenome</name>
    <dbReference type="NCBI Taxonomy" id="1070528"/>
    <lineage>
        <taxon>unclassified sequences</taxon>
        <taxon>metagenomes</taxon>
        <taxon>organismal metagenomes</taxon>
    </lineage>
</organism>
<reference evidence="1" key="1">
    <citation type="journal article" date="2020" name="Nature">
        <title>Giant virus diversity and host interactions through global metagenomics.</title>
        <authorList>
            <person name="Schulz F."/>
            <person name="Roux S."/>
            <person name="Paez-Espino D."/>
            <person name="Jungbluth S."/>
            <person name="Walsh D.A."/>
            <person name="Denef V.J."/>
            <person name="McMahon K.D."/>
            <person name="Konstantinidis K.T."/>
            <person name="Eloe-Fadrosh E.A."/>
            <person name="Kyrpides N.C."/>
            <person name="Woyke T."/>
        </authorList>
    </citation>
    <scope>NUCLEOTIDE SEQUENCE</scope>
    <source>
        <strain evidence="1">GVMAG-M-3300023184-161</strain>
    </source>
</reference>
<name>A0A6C0HQ60_9ZZZZ</name>
<evidence type="ECO:0000313" key="1">
    <source>
        <dbReference type="EMBL" id="QHT82276.1"/>
    </source>
</evidence>
<accession>A0A6C0HQ60</accession>
<proteinExistence type="predicted"/>
<sequence>MNDQICDTFNRLFYDDLLYYNNQFNSHKTKILAKYTPLNTRSLIVTRSPFFPAEIYKFVTTTRQCMLEYTFNIYDTRIYLKFFKFGTDATSLEKKEYNTYLKFIYIWLSICVEHTSNKTNKTLAINIYLTDFKKTLPTNNSVVLSPEHANTASTYRCIQNGEITIYRKEEWFKVFIHESIHSYCFDFSGENIAEINRIMCLRFNINCDFNVNLSEAYTEIWARVINSVIYAFFSMGIRPNKQEFIKNVKTSLNKEVEHSLIQAQKVLGHMGLTFGDLNVKGGRATTLYKENTNIFGYYILTAIMLNDYTDFIQWCFMNNVGDENISIFKFDAKPEKLNAFMKFIINKSDSDSFNNRIKEATFKSQGANMNMTVLEVSKLSY</sequence>
<protein>
    <submittedName>
        <fullName evidence="1">Uncharacterized protein</fullName>
    </submittedName>
</protein>